<dbReference type="PANTHER" id="PTHR32125:SF4">
    <property type="entry name" value="2-C-METHYL-D-ERYTHRITOL 4-PHOSPHATE CYTIDYLYLTRANSFERASE, CHLOROPLASTIC"/>
    <property type="match status" value="1"/>
</dbReference>
<dbReference type="InterPro" id="IPR029044">
    <property type="entry name" value="Nucleotide-diphossugar_trans"/>
</dbReference>
<keyword evidence="1 4" id="KW-0808">Transferase</keyword>
<feature type="site" description="Positions MEP for the nucleophilic attack" evidence="4">
    <location>
        <position position="215"/>
    </location>
</feature>
<comment type="similarity">
    <text evidence="4">Belongs to the IspD/TarI cytidylyltransferase family. IspD subfamily.</text>
</comment>
<dbReference type="Gene3D" id="3.90.550.10">
    <property type="entry name" value="Spore Coat Polysaccharide Biosynthesis Protein SpsA, Chain A"/>
    <property type="match status" value="1"/>
</dbReference>
<comment type="catalytic activity">
    <reaction evidence="4">
        <text>2-C-methyl-D-erythritol 4-phosphate + CTP + H(+) = 4-CDP-2-C-methyl-D-erythritol + diphosphate</text>
        <dbReference type="Rhea" id="RHEA:13429"/>
        <dbReference type="ChEBI" id="CHEBI:15378"/>
        <dbReference type="ChEBI" id="CHEBI:33019"/>
        <dbReference type="ChEBI" id="CHEBI:37563"/>
        <dbReference type="ChEBI" id="CHEBI:57823"/>
        <dbReference type="ChEBI" id="CHEBI:58262"/>
        <dbReference type="EC" id="2.7.7.60"/>
    </reaction>
</comment>
<dbReference type="CDD" id="cd02516">
    <property type="entry name" value="CDP-ME_synthetase"/>
    <property type="match status" value="1"/>
</dbReference>
<dbReference type="InterPro" id="IPR001228">
    <property type="entry name" value="IspD"/>
</dbReference>
<keyword evidence="6" id="KW-1185">Reference proteome</keyword>
<organism evidence="5 6">
    <name type="scientific">Yanshouia hominis</name>
    <dbReference type="NCBI Taxonomy" id="2763673"/>
    <lineage>
        <taxon>Bacteria</taxon>
        <taxon>Bacillati</taxon>
        <taxon>Bacillota</taxon>
        <taxon>Clostridia</taxon>
        <taxon>Eubacteriales</taxon>
        <taxon>Oscillospiraceae</taxon>
        <taxon>Yanshouia</taxon>
    </lineage>
</organism>
<dbReference type="EC" id="2.7.7.60" evidence="4"/>
<keyword evidence="2 4" id="KW-0548">Nucleotidyltransferase</keyword>
<feature type="site" description="Transition state stabilizer" evidence="4">
    <location>
        <position position="31"/>
    </location>
</feature>
<evidence type="ECO:0000313" key="5">
    <source>
        <dbReference type="EMBL" id="MBC8576649.1"/>
    </source>
</evidence>
<sequence>MENVCKTGRVLPAAAAVIAAAGRSARMGFDKLMAELGGIPVLMRTIEAFERCEAVSEIVIVTREANLSLVRSMVREGGYRKVREVVRGGETRQQSVYAGAMAVSPQASLLCIHDGARPLVSSRVITAAIQAAAGCGAATAALPVKDTIKRCRDGFSAGTVPREELMRIQTPQVFERSLYLRAYEAAREEYTDDCQLIEAIGAPVAFSCGDEWNIKLTTEEDLLLAEAMLQGESQ</sequence>
<feature type="site" description="Positions MEP for the nucleophilic attack" evidence="4">
    <location>
        <position position="162"/>
    </location>
</feature>
<comment type="pathway">
    <text evidence="4">Isoprenoid biosynthesis; isopentenyl diphosphate biosynthesis via DXP pathway; isopentenyl diphosphate from 1-deoxy-D-xylulose 5-phosphate: step 2/6.</text>
</comment>
<gene>
    <name evidence="4 5" type="primary">ispD</name>
    <name evidence="5" type="ORF">H8717_09565</name>
</gene>
<dbReference type="Proteomes" id="UP000658131">
    <property type="component" value="Unassembled WGS sequence"/>
</dbReference>
<comment type="caution">
    <text evidence="5">The sequence shown here is derived from an EMBL/GenBank/DDBJ whole genome shotgun (WGS) entry which is preliminary data.</text>
</comment>
<feature type="site" description="Transition state stabilizer" evidence="4">
    <location>
        <position position="26"/>
    </location>
</feature>
<evidence type="ECO:0000313" key="6">
    <source>
        <dbReference type="Proteomes" id="UP000658131"/>
    </source>
</evidence>
<dbReference type="SUPFAM" id="SSF53448">
    <property type="entry name" value="Nucleotide-diphospho-sugar transferases"/>
    <property type="match status" value="1"/>
</dbReference>
<proteinExistence type="inferred from homology"/>
<dbReference type="Pfam" id="PF01128">
    <property type="entry name" value="IspD"/>
    <property type="match status" value="1"/>
</dbReference>
<dbReference type="InterPro" id="IPR050088">
    <property type="entry name" value="IspD/TarI_cytidylyltransf_bact"/>
</dbReference>
<dbReference type="HAMAP" id="MF_00108">
    <property type="entry name" value="IspD"/>
    <property type="match status" value="1"/>
</dbReference>
<evidence type="ECO:0000256" key="1">
    <source>
        <dbReference type="ARBA" id="ARBA00022679"/>
    </source>
</evidence>
<evidence type="ECO:0000256" key="4">
    <source>
        <dbReference type="HAMAP-Rule" id="MF_00108"/>
    </source>
</evidence>
<dbReference type="PANTHER" id="PTHR32125">
    <property type="entry name" value="2-C-METHYL-D-ERYTHRITOL 4-PHOSPHATE CYTIDYLYLTRANSFERASE, CHLOROPLASTIC"/>
    <property type="match status" value="1"/>
</dbReference>
<dbReference type="GO" id="GO:0050518">
    <property type="term" value="F:2-C-methyl-D-erythritol 4-phosphate cytidylyltransferase activity"/>
    <property type="evidence" value="ECO:0007669"/>
    <property type="project" value="UniProtKB-EC"/>
</dbReference>
<dbReference type="RefSeq" id="WP_262400155.1">
    <property type="nucleotide sequence ID" value="NZ_JACRTB010000013.1"/>
</dbReference>
<comment type="function">
    <text evidence="4">Catalyzes the formation of 4-diphosphocytidyl-2-C-methyl-D-erythritol from CTP and 2-C-methyl-D-erythritol 4-phosphate (MEP).</text>
</comment>
<keyword evidence="3 4" id="KW-0414">Isoprene biosynthesis</keyword>
<accession>A0ABR7NJR6</accession>
<name>A0ABR7NJR6_9FIRM</name>
<evidence type="ECO:0000256" key="3">
    <source>
        <dbReference type="ARBA" id="ARBA00023229"/>
    </source>
</evidence>
<dbReference type="NCBIfam" id="TIGR00453">
    <property type="entry name" value="ispD"/>
    <property type="match status" value="1"/>
</dbReference>
<dbReference type="EMBL" id="JACRTB010000013">
    <property type="protein sequence ID" value="MBC8576649.1"/>
    <property type="molecule type" value="Genomic_DNA"/>
</dbReference>
<evidence type="ECO:0000256" key="2">
    <source>
        <dbReference type="ARBA" id="ARBA00022695"/>
    </source>
</evidence>
<dbReference type="InterPro" id="IPR034683">
    <property type="entry name" value="IspD/TarI"/>
</dbReference>
<protein>
    <recommendedName>
        <fullName evidence="4">2-C-methyl-D-erythritol 4-phosphate cytidylyltransferase</fullName>
        <ecNumber evidence="4">2.7.7.60</ecNumber>
    </recommendedName>
    <alternativeName>
        <fullName evidence="4">4-diphosphocytidyl-2C-methyl-D-erythritol synthase</fullName>
    </alternativeName>
    <alternativeName>
        <fullName evidence="4">MEP cytidylyltransferase</fullName>
        <shortName evidence="4">MCT</shortName>
    </alternativeName>
</protein>
<reference evidence="5 6" key="1">
    <citation type="submission" date="2020-08" db="EMBL/GenBank/DDBJ databases">
        <title>Genome public.</title>
        <authorList>
            <person name="Liu C."/>
            <person name="Sun Q."/>
        </authorList>
    </citation>
    <scope>NUCLEOTIDE SEQUENCE [LARGE SCALE GENOMIC DNA]</scope>
    <source>
        <strain evidence="5 6">BX1</strain>
    </source>
</reference>